<evidence type="ECO:0000313" key="2">
    <source>
        <dbReference type="Proteomes" id="UP000790709"/>
    </source>
</evidence>
<accession>A0ACB8BAE5</accession>
<protein>
    <submittedName>
        <fullName evidence="1">Uncharacterized protein</fullName>
    </submittedName>
</protein>
<proteinExistence type="predicted"/>
<sequence>MVFQNEVSGEGFVVTIGGWKDSLCVHVAKFHGVEGMDNASSSLSSVDAGYARPQHTLADGSRGCESIPDWAGLPLLSGERVTVTSRSDGTATWSTRVVITVVVDRPQCARVVCPPPKAPVIPGSAGCLEVELPVCASFLPSIPNAQYSGWIHRRG</sequence>
<evidence type="ECO:0000313" key="1">
    <source>
        <dbReference type="EMBL" id="KAH7922676.1"/>
    </source>
</evidence>
<name>A0ACB8BAE5_9AGAM</name>
<reference evidence="1" key="1">
    <citation type="journal article" date="2021" name="New Phytol.">
        <title>Evolutionary innovations through gain and loss of genes in the ectomycorrhizal Boletales.</title>
        <authorList>
            <person name="Wu G."/>
            <person name="Miyauchi S."/>
            <person name="Morin E."/>
            <person name="Kuo A."/>
            <person name="Drula E."/>
            <person name="Varga T."/>
            <person name="Kohler A."/>
            <person name="Feng B."/>
            <person name="Cao Y."/>
            <person name="Lipzen A."/>
            <person name="Daum C."/>
            <person name="Hundley H."/>
            <person name="Pangilinan J."/>
            <person name="Johnson J."/>
            <person name="Barry K."/>
            <person name="LaButti K."/>
            <person name="Ng V."/>
            <person name="Ahrendt S."/>
            <person name="Min B."/>
            <person name="Choi I.G."/>
            <person name="Park H."/>
            <person name="Plett J.M."/>
            <person name="Magnuson J."/>
            <person name="Spatafora J.W."/>
            <person name="Nagy L.G."/>
            <person name="Henrissat B."/>
            <person name="Grigoriev I.V."/>
            <person name="Yang Z.L."/>
            <person name="Xu J."/>
            <person name="Martin F.M."/>
        </authorList>
    </citation>
    <scope>NUCLEOTIDE SEQUENCE</scope>
    <source>
        <strain evidence="1">KUC20120723A-06</strain>
    </source>
</reference>
<gene>
    <name evidence="1" type="ORF">BV22DRAFT_640017</name>
</gene>
<comment type="caution">
    <text evidence="1">The sequence shown here is derived from an EMBL/GenBank/DDBJ whole genome shotgun (WGS) entry which is preliminary data.</text>
</comment>
<keyword evidence="2" id="KW-1185">Reference proteome</keyword>
<dbReference type="EMBL" id="MU266476">
    <property type="protein sequence ID" value="KAH7922676.1"/>
    <property type="molecule type" value="Genomic_DNA"/>
</dbReference>
<organism evidence="1 2">
    <name type="scientific">Leucogyrophana mollusca</name>
    <dbReference type="NCBI Taxonomy" id="85980"/>
    <lineage>
        <taxon>Eukaryota</taxon>
        <taxon>Fungi</taxon>
        <taxon>Dikarya</taxon>
        <taxon>Basidiomycota</taxon>
        <taxon>Agaricomycotina</taxon>
        <taxon>Agaricomycetes</taxon>
        <taxon>Agaricomycetidae</taxon>
        <taxon>Boletales</taxon>
        <taxon>Boletales incertae sedis</taxon>
        <taxon>Leucogyrophana</taxon>
    </lineage>
</organism>
<dbReference type="Proteomes" id="UP000790709">
    <property type="component" value="Unassembled WGS sequence"/>
</dbReference>